<dbReference type="SUPFAM" id="SSF46689">
    <property type="entry name" value="Homeodomain-like"/>
    <property type="match status" value="1"/>
</dbReference>
<proteinExistence type="predicted"/>
<dbReference type="InterPro" id="IPR001647">
    <property type="entry name" value="HTH_TetR"/>
</dbReference>
<keyword evidence="1 2" id="KW-0238">DNA-binding</keyword>
<dbReference type="Gene3D" id="1.10.357.10">
    <property type="entry name" value="Tetracycline Repressor, domain 2"/>
    <property type="match status" value="1"/>
</dbReference>
<evidence type="ECO:0000259" key="3">
    <source>
        <dbReference type="PROSITE" id="PS50977"/>
    </source>
</evidence>
<evidence type="ECO:0000256" key="1">
    <source>
        <dbReference type="ARBA" id="ARBA00023125"/>
    </source>
</evidence>
<evidence type="ECO:0000256" key="2">
    <source>
        <dbReference type="PROSITE-ProRule" id="PRU00335"/>
    </source>
</evidence>
<dbReference type="GO" id="GO:0003677">
    <property type="term" value="F:DNA binding"/>
    <property type="evidence" value="ECO:0007669"/>
    <property type="project" value="UniProtKB-UniRule"/>
</dbReference>
<dbReference type="PROSITE" id="PS50977">
    <property type="entry name" value="HTH_TETR_2"/>
    <property type="match status" value="1"/>
</dbReference>
<organism evidence="4 5">
    <name type="scientific">Listeria grayi DSM 20601</name>
    <dbReference type="NCBI Taxonomy" id="525367"/>
    <lineage>
        <taxon>Bacteria</taxon>
        <taxon>Bacillati</taxon>
        <taxon>Bacillota</taxon>
        <taxon>Bacilli</taxon>
        <taxon>Bacillales</taxon>
        <taxon>Listeriaceae</taxon>
        <taxon>Listeria</taxon>
    </lineage>
</organism>
<gene>
    <name evidence="4" type="ORF">HMPREF0556_10181</name>
</gene>
<dbReference type="InterPro" id="IPR036271">
    <property type="entry name" value="Tet_transcr_reg_TetR-rel_C_sf"/>
</dbReference>
<evidence type="ECO:0000313" key="5">
    <source>
        <dbReference type="Proteomes" id="UP000010119"/>
    </source>
</evidence>
<feature type="domain" description="HTH tetR-type" evidence="3">
    <location>
        <begin position="19"/>
        <end position="79"/>
    </location>
</feature>
<protein>
    <submittedName>
        <fullName evidence="4">Transcriptional regulator, TetR family</fullName>
    </submittedName>
</protein>
<dbReference type="InterPro" id="IPR050624">
    <property type="entry name" value="HTH-type_Tx_Regulator"/>
</dbReference>
<dbReference type="HOGENOM" id="CLU_069356_12_9_9"/>
<dbReference type="STRING" id="525367.HMPREF0556_10181"/>
<dbReference type="SUPFAM" id="SSF48498">
    <property type="entry name" value="Tetracyclin repressor-like, C-terminal domain"/>
    <property type="match status" value="1"/>
</dbReference>
<comment type="caution">
    <text evidence="4">The sequence shown here is derived from an EMBL/GenBank/DDBJ whole genome shotgun (WGS) entry which is preliminary data.</text>
</comment>
<dbReference type="eggNOG" id="COG1309">
    <property type="taxonomic scope" value="Bacteria"/>
</dbReference>
<dbReference type="AlphaFoldDB" id="D7UUQ6"/>
<accession>D7UUQ6</accession>
<dbReference type="Proteomes" id="UP000010119">
    <property type="component" value="Unassembled WGS sequence"/>
</dbReference>
<evidence type="ECO:0000313" key="4">
    <source>
        <dbReference type="EMBL" id="EFI84982.1"/>
    </source>
</evidence>
<feature type="DNA-binding region" description="H-T-H motif" evidence="2">
    <location>
        <begin position="42"/>
        <end position="61"/>
    </location>
</feature>
<dbReference type="PANTHER" id="PTHR43479:SF11">
    <property type="entry name" value="ACREF_ENVCD OPERON REPRESSOR-RELATED"/>
    <property type="match status" value="1"/>
</dbReference>
<keyword evidence="5" id="KW-1185">Reference proteome</keyword>
<dbReference type="PANTHER" id="PTHR43479">
    <property type="entry name" value="ACREF/ENVCD OPERON REPRESSOR-RELATED"/>
    <property type="match status" value="1"/>
</dbReference>
<dbReference type="PRINTS" id="PR00455">
    <property type="entry name" value="HTHTETR"/>
</dbReference>
<sequence>MNVRFNLMPRRIIMFEEYNKAQKAVFETTLRLINEKELQATSMSLISKESGVSTGAIYHYFDSKEAIINELYIALIKASTKAVLKNFDVDETLQIRFGNAWRNLIEFAIQQPDAFRFMEQYSFSPYIEKTTKVKAEEINWCRTLATLYESAVKADLFIDWNPQLMVQMHYGSVVYLLKAYFQDNMQITEKEVNKMIDYCWNSVHKASA</sequence>
<reference evidence="4" key="1">
    <citation type="submission" date="2010-06" db="EMBL/GenBank/DDBJ databases">
        <authorList>
            <person name="Muzny D."/>
            <person name="Qin X."/>
            <person name="Buhay C."/>
            <person name="Dugan-Rocha S."/>
            <person name="Ding Y."/>
            <person name="Chen G."/>
            <person name="Hawes A."/>
            <person name="Holder M."/>
            <person name="Jhangiani S."/>
            <person name="Johnson A."/>
            <person name="Khan Z."/>
            <person name="Li Z."/>
            <person name="Liu W."/>
            <person name="Liu X."/>
            <person name="Perez L."/>
            <person name="Shen H."/>
            <person name="Wang Q."/>
            <person name="Watt J."/>
            <person name="Xi L."/>
            <person name="Xin Y."/>
            <person name="Zhou J."/>
            <person name="Deng J."/>
            <person name="Jiang H."/>
            <person name="Liu Y."/>
            <person name="Qu J."/>
            <person name="Song X.-Z."/>
            <person name="Zhang L."/>
            <person name="Villasana D."/>
            <person name="Johnson A."/>
            <person name="Liu J."/>
            <person name="Liyanage D."/>
            <person name="Lorensuhewa L."/>
            <person name="Robinson T."/>
            <person name="Song A."/>
            <person name="Song B.-B."/>
            <person name="Dinh H."/>
            <person name="Thornton R."/>
            <person name="Coyle M."/>
            <person name="Francisco L."/>
            <person name="Jackson L."/>
            <person name="Javaid M."/>
            <person name="Korchina V."/>
            <person name="Kovar C."/>
            <person name="Mata R."/>
            <person name="Mathew T."/>
            <person name="Ngo R."/>
            <person name="Nguyen L."/>
            <person name="Nguyen N."/>
            <person name="Okwuonu G."/>
            <person name="Ongeri F."/>
            <person name="Pham C."/>
            <person name="Simmons D."/>
            <person name="Wilczek-Boney K."/>
            <person name="Hale W."/>
            <person name="Jakkamsetti A."/>
            <person name="Pham P."/>
            <person name="Ruth R."/>
            <person name="San Lucas F."/>
            <person name="Warren J."/>
            <person name="Zhang J."/>
            <person name="Zhao Z."/>
            <person name="Zhou C."/>
            <person name="Zhu D."/>
            <person name="Lee S."/>
            <person name="Bess C."/>
            <person name="Blankenburg K."/>
            <person name="Forbes L."/>
            <person name="Fu Q."/>
            <person name="Gubbala S."/>
            <person name="Hirani K."/>
            <person name="Jayaseelan J.C."/>
            <person name="Lara F."/>
            <person name="Munidasa M."/>
            <person name="Palculict T."/>
            <person name="Patil S."/>
            <person name="Pu L.-L."/>
            <person name="Saada N."/>
            <person name="Tang L."/>
            <person name="Weissenberger G."/>
            <person name="Zhu Y."/>
            <person name="Hemphill L."/>
            <person name="Shang Y."/>
            <person name="Youmans B."/>
            <person name="Ayvaz T."/>
            <person name="Ross M."/>
            <person name="Santibanez J."/>
            <person name="Aqrawi P."/>
            <person name="Gross S."/>
            <person name="Joshi V."/>
            <person name="Fowler G."/>
            <person name="Nazareth L."/>
            <person name="Reid J."/>
            <person name="Worley K."/>
            <person name="Petrosino J."/>
            <person name="Highlander S."/>
            <person name="Gibbs R."/>
        </authorList>
    </citation>
    <scope>NUCLEOTIDE SEQUENCE [LARGE SCALE GENOMIC DNA]</scope>
    <source>
        <strain evidence="4">DSM 20601</strain>
    </source>
</reference>
<dbReference type="EMBL" id="ACCR02000002">
    <property type="protein sequence ID" value="EFI84982.1"/>
    <property type="molecule type" value="Genomic_DNA"/>
</dbReference>
<dbReference type="InterPro" id="IPR054422">
    <property type="entry name" value="TetR-like_HI_0893_C"/>
</dbReference>
<dbReference type="Pfam" id="PF22604">
    <property type="entry name" value="TetR_HI_0893_C"/>
    <property type="match status" value="1"/>
</dbReference>
<dbReference type="InterPro" id="IPR009057">
    <property type="entry name" value="Homeodomain-like_sf"/>
</dbReference>
<name>D7UUQ6_LISGR</name>
<dbReference type="Pfam" id="PF00440">
    <property type="entry name" value="TetR_N"/>
    <property type="match status" value="1"/>
</dbReference>